<dbReference type="Proteomes" id="UP000504635">
    <property type="component" value="Unplaced"/>
</dbReference>
<keyword evidence="4" id="KW-1185">Reference proteome</keyword>
<dbReference type="GO" id="GO:0005524">
    <property type="term" value="F:ATP binding"/>
    <property type="evidence" value="ECO:0007669"/>
    <property type="project" value="InterPro"/>
</dbReference>
<dbReference type="InterPro" id="IPR002317">
    <property type="entry name" value="Ser-tRNA-ligase_type_1"/>
</dbReference>
<evidence type="ECO:0000313" key="5">
    <source>
        <dbReference type="RefSeq" id="XP_030747205.1"/>
    </source>
</evidence>
<dbReference type="GeneID" id="115875823"/>
<dbReference type="Gene3D" id="3.30.930.10">
    <property type="entry name" value="Bira Bifunctional Protein, Domain 2"/>
    <property type="match status" value="1"/>
</dbReference>
<name>A0A6J2X899_SITOR</name>
<evidence type="ECO:0000256" key="1">
    <source>
        <dbReference type="ARBA" id="ARBA00010728"/>
    </source>
</evidence>
<dbReference type="SUPFAM" id="SSF55681">
    <property type="entry name" value="Class II aaRS and biotin synthetases"/>
    <property type="match status" value="1"/>
</dbReference>
<sequence length="447" mass="52039">MTLRNFLFFKPLHRKFSSALYITGDKAQKSFSALTPVVDFDTQLKKKSELQRNIALRKLQIDIDKVEERWKFFKDIEYQKNILEQTKSKIGQSLYELTKQNKENKVDDEIEKLRLHLKVIKEDLKNIKEVSYSIEEGANLQVLDLPNDLHSKTPTDSELELFRYLEKIDIGTESHINIGEHKNYLKFINPMSVFLKSDASLFEFGVQNYFVNELLHFNYVEFSNSDFVKSIVVEGCGTNPYDNSEVLTLETIHCVTSDDINRLHLVGASSLYSFMAYFTKHMVQKSLFPLKLFCVGRKYQTVEENTSKTLFNLNQSSNIEIFIANTETFNLEHIVNDVVTLYKQLGYHFRVVLKPAYDLKKAESLRISIQMFSNHLGSYVEVGYVSFYEDYISKRLLFNYTQSNERKYPFIAGGSLINIHKFLGCVLENNSIDDRKLLTDLLSNYIC</sequence>
<dbReference type="AlphaFoldDB" id="A0A6J2X899"/>
<dbReference type="InterPro" id="IPR042103">
    <property type="entry name" value="SerRS_1_N_sf"/>
</dbReference>
<proteinExistence type="inferred from homology"/>
<evidence type="ECO:0000313" key="4">
    <source>
        <dbReference type="Proteomes" id="UP000504635"/>
    </source>
</evidence>
<gene>
    <name evidence="5" type="primary">LOC115875823</name>
</gene>
<comment type="similarity">
    <text evidence="1">Belongs to the class-II aminoacyl-tRNA synthetase family. Type-1 seryl-tRNA synthetase subfamily.</text>
</comment>
<dbReference type="Pfam" id="PF00587">
    <property type="entry name" value="tRNA-synt_2b"/>
    <property type="match status" value="1"/>
</dbReference>
<accession>A0A6J2X899</accession>
<dbReference type="InterPro" id="IPR002314">
    <property type="entry name" value="aa-tRNA-synt_IIb"/>
</dbReference>
<dbReference type="Gene3D" id="1.10.287.40">
    <property type="entry name" value="Serine-tRNA synthetase, tRNA binding domain"/>
    <property type="match status" value="1"/>
</dbReference>
<feature type="domain" description="Aminoacyl-tRNA synthetase class II (G/ P/ S/T)" evidence="3">
    <location>
        <begin position="265"/>
        <end position="430"/>
    </location>
</feature>
<organism evidence="4 5">
    <name type="scientific">Sitophilus oryzae</name>
    <name type="common">Rice weevil</name>
    <name type="synonym">Curculio oryzae</name>
    <dbReference type="NCBI Taxonomy" id="7048"/>
    <lineage>
        <taxon>Eukaryota</taxon>
        <taxon>Metazoa</taxon>
        <taxon>Ecdysozoa</taxon>
        <taxon>Arthropoda</taxon>
        <taxon>Hexapoda</taxon>
        <taxon>Insecta</taxon>
        <taxon>Pterygota</taxon>
        <taxon>Neoptera</taxon>
        <taxon>Endopterygota</taxon>
        <taxon>Coleoptera</taxon>
        <taxon>Polyphaga</taxon>
        <taxon>Cucujiformia</taxon>
        <taxon>Curculionidae</taxon>
        <taxon>Dryophthorinae</taxon>
        <taxon>Sitophilus</taxon>
    </lineage>
</organism>
<dbReference type="KEGG" id="soy:115875823"/>
<dbReference type="GO" id="GO:0004828">
    <property type="term" value="F:serine-tRNA ligase activity"/>
    <property type="evidence" value="ECO:0007669"/>
    <property type="project" value="InterPro"/>
</dbReference>
<reference evidence="5" key="1">
    <citation type="submission" date="2025-08" db="UniProtKB">
        <authorList>
            <consortium name="RefSeq"/>
        </authorList>
    </citation>
    <scope>IDENTIFICATION</scope>
    <source>
        <tissue evidence="5">Gonads</tissue>
    </source>
</reference>
<dbReference type="RefSeq" id="XP_030747205.1">
    <property type="nucleotide sequence ID" value="XM_030891345.1"/>
</dbReference>
<dbReference type="FunCoup" id="A0A6J2X899">
    <property type="interactions" value="48"/>
</dbReference>
<evidence type="ECO:0000259" key="3">
    <source>
        <dbReference type="Pfam" id="PF00587"/>
    </source>
</evidence>
<dbReference type="InParanoid" id="A0A6J2X899"/>
<dbReference type="PANTHER" id="PTHR11778">
    <property type="entry name" value="SERYL-TRNA SYNTHETASE"/>
    <property type="match status" value="1"/>
</dbReference>
<dbReference type="OrthoDB" id="24683at2759"/>
<dbReference type="PIRSF" id="PIRSF001529">
    <property type="entry name" value="Ser-tRNA-synth_IIa"/>
    <property type="match status" value="1"/>
</dbReference>
<feature type="binding site" evidence="2">
    <location>
        <position position="320"/>
    </location>
    <ligand>
        <name>L-serine</name>
        <dbReference type="ChEBI" id="CHEBI:33384"/>
    </ligand>
</feature>
<evidence type="ECO:0000256" key="2">
    <source>
        <dbReference type="PIRSR" id="PIRSR001529-1"/>
    </source>
</evidence>
<dbReference type="InterPro" id="IPR045864">
    <property type="entry name" value="aa-tRNA-synth_II/BPL/LPL"/>
</dbReference>
<dbReference type="GO" id="GO:0006434">
    <property type="term" value="P:seryl-tRNA aminoacylation"/>
    <property type="evidence" value="ECO:0007669"/>
    <property type="project" value="InterPro"/>
</dbReference>
<protein>
    <submittedName>
        <fullName evidence="5">Serine--tRNA synthetase-like protein Slimp isoform X1</fullName>
    </submittedName>
</protein>